<evidence type="ECO:0000313" key="5">
    <source>
        <dbReference type="EMBL" id="HHQ79985.1"/>
    </source>
</evidence>
<dbReference type="Gene3D" id="3.40.630.50">
    <property type="entry name" value="AF0625-like"/>
    <property type="match status" value="1"/>
</dbReference>
<accession>A0A7J3ZIQ9</accession>
<comment type="catalytic activity">
    <reaction evidence="4">
        <text>a D-aminoacyl-tRNA + H2O = a tRNA + a D-alpha-amino acid + H(+)</text>
        <dbReference type="Rhea" id="RHEA:13953"/>
        <dbReference type="Rhea" id="RHEA-COMP:10123"/>
        <dbReference type="Rhea" id="RHEA-COMP:10124"/>
        <dbReference type="ChEBI" id="CHEBI:15377"/>
        <dbReference type="ChEBI" id="CHEBI:15378"/>
        <dbReference type="ChEBI" id="CHEBI:59871"/>
        <dbReference type="ChEBI" id="CHEBI:78442"/>
        <dbReference type="ChEBI" id="CHEBI:79333"/>
        <dbReference type="EC" id="3.1.1.96"/>
    </reaction>
</comment>
<dbReference type="GO" id="GO:0008270">
    <property type="term" value="F:zinc ion binding"/>
    <property type="evidence" value="ECO:0007669"/>
    <property type="project" value="UniProtKB-UniRule"/>
</dbReference>
<name>A0A7J3ZIQ9_9CREN</name>
<dbReference type="EMBL" id="DRZC01000012">
    <property type="protein sequence ID" value="HHQ79985.1"/>
    <property type="molecule type" value="Genomic_DNA"/>
</dbReference>
<comment type="catalytic activity">
    <reaction evidence="4">
        <text>glycyl-tRNA(Ala) + H2O = tRNA(Ala) + glycine + H(+)</text>
        <dbReference type="Rhea" id="RHEA:53744"/>
        <dbReference type="Rhea" id="RHEA-COMP:9657"/>
        <dbReference type="Rhea" id="RHEA-COMP:13640"/>
        <dbReference type="ChEBI" id="CHEBI:15377"/>
        <dbReference type="ChEBI" id="CHEBI:15378"/>
        <dbReference type="ChEBI" id="CHEBI:57305"/>
        <dbReference type="ChEBI" id="CHEBI:78442"/>
        <dbReference type="ChEBI" id="CHEBI:78522"/>
        <dbReference type="EC" id="3.1.1.96"/>
    </reaction>
</comment>
<dbReference type="PANTHER" id="PTHR34667">
    <property type="entry name" value="D-AMINOACYL-TRNA DEACYLASE"/>
    <property type="match status" value="1"/>
</dbReference>
<sequence>MKVCLAYSLKDAAGTGIAIELSRLLGASMHPPRYHSDSIVLEGFEQDVVNFEFLDEKLDCTAYIILSRHRSEAGIPCLTVHHTGNPTKSAALGGKPEELSWSFPRLSASILANLNTLVTERNTRSEIEQLEVTYEVTHHGPTGLERPLVFVEIGSSAELWTDPRLHELAALAVYDSVEAFLKDSLPQCKRAAGFGGGHYARRFTELATRGDYCFGHIIPKYAIREGISKRVIEDAIKKNYEGIEVVLLERKAGSKTFRETLREIVEKSRKILVMI</sequence>
<organism evidence="5">
    <name type="scientific">Fervidicoccus fontis</name>
    <dbReference type="NCBI Taxonomy" id="683846"/>
    <lineage>
        <taxon>Archaea</taxon>
        <taxon>Thermoproteota</taxon>
        <taxon>Thermoprotei</taxon>
        <taxon>Fervidicoccales</taxon>
        <taxon>Fervidicoccaceae</taxon>
        <taxon>Fervidicoccus</taxon>
    </lineage>
</organism>
<dbReference type="Gene3D" id="3.40.50.10700">
    <property type="entry name" value="AF0625-like"/>
    <property type="match status" value="1"/>
</dbReference>
<evidence type="ECO:0000256" key="3">
    <source>
        <dbReference type="ARBA" id="ARBA00022833"/>
    </source>
</evidence>
<protein>
    <recommendedName>
        <fullName evidence="4">D-aminoacyl-tRNA deacylase</fullName>
        <ecNumber evidence="4">3.1.1.96</ecNumber>
    </recommendedName>
</protein>
<keyword evidence="2 4" id="KW-0378">Hydrolase</keyword>
<dbReference type="GO" id="GO:0051499">
    <property type="term" value="F:D-aminoacyl-tRNA deacylase activity"/>
    <property type="evidence" value="ECO:0007669"/>
    <property type="project" value="UniProtKB-UniRule"/>
</dbReference>
<evidence type="ECO:0000256" key="2">
    <source>
        <dbReference type="ARBA" id="ARBA00022801"/>
    </source>
</evidence>
<dbReference type="AlphaFoldDB" id="A0A7J3ZIQ9"/>
<dbReference type="Pfam" id="PF04414">
    <property type="entry name" value="tRNA_deacylase"/>
    <property type="match status" value="1"/>
</dbReference>
<dbReference type="InterPro" id="IPR018033">
    <property type="entry name" value="Deacylase_DtdA_archaea"/>
</dbReference>
<comment type="similarity">
    <text evidence="4">Belongs to the DtdA deacylase family.</text>
</comment>
<dbReference type="PANTHER" id="PTHR34667:SF1">
    <property type="entry name" value="D-AMINOACYL-TRNA DEACYLASE"/>
    <property type="match status" value="1"/>
</dbReference>
<dbReference type="PIRSF" id="PIRSF016210">
    <property type="entry name" value="UCP016210"/>
    <property type="match status" value="1"/>
</dbReference>
<comment type="caution">
    <text evidence="5">The sequence shown here is derived from an EMBL/GenBank/DDBJ whole genome shotgun (WGS) entry which is preliminary data.</text>
</comment>
<keyword evidence="1 4" id="KW-0479">Metal-binding</keyword>
<proteinExistence type="inferred from homology"/>
<comment type="subunit">
    <text evidence="4">Monomer.</text>
</comment>
<gene>
    <name evidence="4" type="primary">dtdA</name>
    <name evidence="5" type="ORF">ENM78_00755</name>
</gene>
<keyword evidence="3 4" id="KW-0862">Zinc</keyword>
<evidence type="ECO:0000256" key="4">
    <source>
        <dbReference type="HAMAP-Rule" id="MF_00562"/>
    </source>
</evidence>
<comment type="cofactor">
    <cofactor evidence="4">
        <name>Zn(2+)</name>
        <dbReference type="ChEBI" id="CHEBI:29105"/>
    </cofactor>
    <text evidence="4">Binds 2 Zn(2+) ions per subunit.</text>
</comment>
<dbReference type="InterPro" id="IPR007508">
    <property type="entry name" value="DtdA"/>
</dbReference>
<dbReference type="SUPFAM" id="SSF142535">
    <property type="entry name" value="AF0625-like"/>
    <property type="match status" value="1"/>
</dbReference>
<evidence type="ECO:0000256" key="1">
    <source>
        <dbReference type="ARBA" id="ARBA00022723"/>
    </source>
</evidence>
<reference evidence="5" key="1">
    <citation type="journal article" date="2020" name="mSystems">
        <title>Genome- and Community-Level Interaction Insights into Carbon Utilization and Element Cycling Functions of Hydrothermarchaeota in Hydrothermal Sediment.</title>
        <authorList>
            <person name="Zhou Z."/>
            <person name="Liu Y."/>
            <person name="Xu W."/>
            <person name="Pan J."/>
            <person name="Luo Z.H."/>
            <person name="Li M."/>
        </authorList>
    </citation>
    <scope>NUCLEOTIDE SEQUENCE [LARGE SCALE GENOMIC DNA]</scope>
    <source>
        <strain evidence="5">SpSt-1116</strain>
    </source>
</reference>
<comment type="function">
    <text evidence="4">D-aminoacyl-tRNA deacylase with broad substrate specificity. By recycling D-aminoacyl-tRNA to D-amino acids and free tRNA molecules, this enzyme counteracts the toxicity associated with the formation of D-aminoacyl-tRNA entities in vivo.</text>
</comment>
<dbReference type="EC" id="3.1.1.96" evidence="4"/>
<dbReference type="GO" id="GO:0019478">
    <property type="term" value="P:D-amino acid catabolic process"/>
    <property type="evidence" value="ECO:0007669"/>
    <property type="project" value="UniProtKB-UniRule"/>
</dbReference>
<dbReference type="HAMAP" id="MF_00562">
    <property type="entry name" value="Deacylase_DtdA"/>
    <property type="match status" value="1"/>
</dbReference>